<dbReference type="InterPro" id="IPR029035">
    <property type="entry name" value="DHS-like_NAD/FAD-binding_dom"/>
</dbReference>
<keyword evidence="10 13" id="KW-0786">Thiamine pyrophosphate</keyword>
<keyword evidence="18" id="KW-1185">Reference proteome</keyword>
<evidence type="ECO:0000256" key="10">
    <source>
        <dbReference type="ARBA" id="ARBA00023052"/>
    </source>
</evidence>
<dbReference type="GO" id="GO:0006950">
    <property type="term" value="P:response to stress"/>
    <property type="evidence" value="ECO:0007669"/>
    <property type="project" value="UniProtKB-ARBA"/>
</dbReference>
<feature type="domain" description="Thiamine pyrophosphate enzyme central" evidence="14">
    <location>
        <begin position="243"/>
        <end position="364"/>
    </location>
</feature>
<dbReference type="GO" id="GO:0030976">
    <property type="term" value="F:thiamine pyrophosphate binding"/>
    <property type="evidence" value="ECO:0007669"/>
    <property type="project" value="InterPro"/>
</dbReference>
<dbReference type="FunFam" id="3.40.50.970:FF:000017">
    <property type="entry name" value="pyruvate decarboxylase 1"/>
    <property type="match status" value="1"/>
</dbReference>
<keyword evidence="7 12" id="KW-0479">Metal-binding</keyword>
<evidence type="ECO:0000256" key="13">
    <source>
        <dbReference type="RuleBase" id="RU362132"/>
    </source>
</evidence>
<evidence type="ECO:0000256" key="9">
    <source>
        <dbReference type="ARBA" id="ARBA00022842"/>
    </source>
</evidence>
<dbReference type="EC" id="4.1.1.1" evidence="6"/>
<evidence type="ECO:0000256" key="7">
    <source>
        <dbReference type="ARBA" id="ARBA00022723"/>
    </source>
</evidence>
<dbReference type="InterPro" id="IPR029061">
    <property type="entry name" value="THDP-binding"/>
</dbReference>
<dbReference type="GO" id="GO:0036293">
    <property type="term" value="P:response to decreased oxygen levels"/>
    <property type="evidence" value="ECO:0007669"/>
    <property type="project" value="UniProtKB-ARBA"/>
</dbReference>
<dbReference type="PANTHER" id="PTHR43452">
    <property type="entry name" value="PYRUVATE DECARBOXYLASE"/>
    <property type="match status" value="1"/>
</dbReference>
<evidence type="ECO:0000256" key="6">
    <source>
        <dbReference type="ARBA" id="ARBA00013202"/>
    </source>
</evidence>
<dbReference type="InterPro" id="IPR012000">
    <property type="entry name" value="Thiamin_PyroP_enz_cen_dom"/>
</dbReference>
<feature type="domain" description="Thiamine pyrophosphate enzyme N-terminal TPP-binding" evidence="16">
    <location>
        <begin position="45"/>
        <end position="155"/>
    </location>
</feature>
<dbReference type="EMBL" id="JBEDUW010000006">
    <property type="protein sequence ID" value="KAK9920387.1"/>
    <property type="molecule type" value="Genomic_DNA"/>
</dbReference>
<dbReference type="GO" id="GO:0000949">
    <property type="term" value="P:aromatic amino acid family catabolic process to alcohol via Ehrlich pathway"/>
    <property type="evidence" value="ECO:0007669"/>
    <property type="project" value="TreeGrafter"/>
</dbReference>
<dbReference type="PROSITE" id="PS00187">
    <property type="entry name" value="TPP_ENZYMES"/>
    <property type="match status" value="1"/>
</dbReference>
<evidence type="ECO:0000313" key="18">
    <source>
        <dbReference type="Proteomes" id="UP001457282"/>
    </source>
</evidence>
<evidence type="ECO:0000256" key="3">
    <source>
        <dbReference type="ARBA" id="ARBA00001964"/>
    </source>
</evidence>
<dbReference type="FunFam" id="3.40.50.970:FF:000021">
    <property type="entry name" value="Pyruvate decarboxylase 1"/>
    <property type="match status" value="1"/>
</dbReference>
<evidence type="ECO:0000256" key="4">
    <source>
        <dbReference type="ARBA" id="ARBA00007812"/>
    </source>
</evidence>
<comment type="similarity">
    <text evidence="4 13">Belongs to the TPP enzyme family.</text>
</comment>
<dbReference type="InterPro" id="IPR000399">
    <property type="entry name" value="TPP-bd_CS"/>
</dbReference>
<dbReference type="Gene3D" id="3.40.50.970">
    <property type="match status" value="2"/>
</dbReference>
<dbReference type="Proteomes" id="UP001457282">
    <property type="component" value="Unassembled WGS sequence"/>
</dbReference>
<feature type="binding site" evidence="12">
    <location>
        <position position="484"/>
    </location>
    <ligand>
        <name>Mg(2+)</name>
        <dbReference type="ChEBI" id="CHEBI:18420"/>
    </ligand>
</feature>
<dbReference type="InterPro" id="IPR012110">
    <property type="entry name" value="PDC/IPDC-like"/>
</dbReference>
<feature type="binding site" evidence="12">
    <location>
        <position position="513"/>
    </location>
    <ligand>
        <name>Mg(2+)</name>
        <dbReference type="ChEBI" id="CHEBI:18420"/>
    </ligand>
</feature>
<dbReference type="InterPro" id="IPR047214">
    <property type="entry name" value="TPP_PDC_IPDC"/>
</dbReference>
<dbReference type="Pfam" id="PF02775">
    <property type="entry name" value="TPP_enzyme_C"/>
    <property type="match status" value="1"/>
</dbReference>
<dbReference type="GO" id="GO:0005829">
    <property type="term" value="C:cytosol"/>
    <property type="evidence" value="ECO:0007669"/>
    <property type="project" value="TreeGrafter"/>
</dbReference>
<dbReference type="AlphaFoldDB" id="A0AAW1WAT6"/>
<keyword evidence="9 12" id="KW-0460">Magnesium</keyword>
<dbReference type="PIRSF" id="PIRSF036565">
    <property type="entry name" value="Pyruvt_ip_decrb"/>
    <property type="match status" value="1"/>
</dbReference>
<comment type="catalytic activity">
    <reaction evidence="1">
        <text>a 2-oxocarboxylate + H(+) = an aldehyde + CO2</text>
        <dbReference type="Rhea" id="RHEA:11628"/>
        <dbReference type="ChEBI" id="CHEBI:15378"/>
        <dbReference type="ChEBI" id="CHEBI:16526"/>
        <dbReference type="ChEBI" id="CHEBI:17478"/>
        <dbReference type="ChEBI" id="CHEBI:35179"/>
        <dbReference type="EC" id="4.1.1.1"/>
    </reaction>
</comment>
<dbReference type="PANTHER" id="PTHR43452:SF6">
    <property type="entry name" value="PYRUVATE DECARBOXYLASE 2"/>
    <property type="match status" value="1"/>
</dbReference>
<dbReference type="GO" id="GO:0004737">
    <property type="term" value="F:pyruvate decarboxylase activity"/>
    <property type="evidence" value="ECO:0007669"/>
    <property type="project" value="UniProtKB-EC"/>
</dbReference>
<dbReference type="InterPro" id="IPR012001">
    <property type="entry name" value="Thiamin_PyroP_enz_TPP-bd_dom"/>
</dbReference>
<evidence type="ECO:0000259" key="16">
    <source>
        <dbReference type="Pfam" id="PF02776"/>
    </source>
</evidence>
<accession>A0AAW1WAT6</accession>
<dbReference type="FunFam" id="3.40.50.1220:FF:000009">
    <property type="entry name" value="Pyruvate decarboxylase 1"/>
    <property type="match status" value="1"/>
</dbReference>
<dbReference type="Pfam" id="PF02776">
    <property type="entry name" value="TPP_enzyme_N"/>
    <property type="match status" value="1"/>
</dbReference>
<evidence type="ECO:0000259" key="15">
    <source>
        <dbReference type="Pfam" id="PF02775"/>
    </source>
</evidence>
<keyword evidence="11" id="KW-0456">Lyase</keyword>
<evidence type="ECO:0000256" key="1">
    <source>
        <dbReference type="ARBA" id="ARBA00001041"/>
    </source>
</evidence>
<name>A0AAW1WAT6_RUBAR</name>
<evidence type="ECO:0000256" key="12">
    <source>
        <dbReference type="PIRSR" id="PIRSR036565-2"/>
    </source>
</evidence>
<comment type="cofactor">
    <cofactor evidence="3">
        <name>thiamine diphosphate</name>
        <dbReference type="ChEBI" id="CHEBI:58937"/>
    </cofactor>
</comment>
<dbReference type="SUPFAM" id="SSF52518">
    <property type="entry name" value="Thiamin diphosphate-binding fold (THDP-binding)"/>
    <property type="match status" value="2"/>
</dbReference>
<organism evidence="17 18">
    <name type="scientific">Rubus argutus</name>
    <name type="common">Southern blackberry</name>
    <dbReference type="NCBI Taxonomy" id="59490"/>
    <lineage>
        <taxon>Eukaryota</taxon>
        <taxon>Viridiplantae</taxon>
        <taxon>Streptophyta</taxon>
        <taxon>Embryophyta</taxon>
        <taxon>Tracheophyta</taxon>
        <taxon>Spermatophyta</taxon>
        <taxon>Magnoliopsida</taxon>
        <taxon>eudicotyledons</taxon>
        <taxon>Gunneridae</taxon>
        <taxon>Pentapetalae</taxon>
        <taxon>rosids</taxon>
        <taxon>fabids</taxon>
        <taxon>Rosales</taxon>
        <taxon>Rosaceae</taxon>
        <taxon>Rosoideae</taxon>
        <taxon>Rosoideae incertae sedis</taxon>
        <taxon>Rubus</taxon>
    </lineage>
</organism>
<comment type="caution">
    <text evidence="17">The sequence shown here is derived from an EMBL/GenBank/DDBJ whole genome shotgun (WGS) entry which is preliminary data.</text>
</comment>
<dbReference type="InterPro" id="IPR047213">
    <property type="entry name" value="TPP_PYR_PDC_IPDC-like"/>
</dbReference>
<keyword evidence="8" id="KW-0210">Decarboxylase</keyword>
<feature type="domain" description="Thiamine pyrophosphate enzyme TPP-binding" evidence="15">
    <location>
        <begin position="455"/>
        <end position="578"/>
    </location>
</feature>
<evidence type="ECO:0000256" key="2">
    <source>
        <dbReference type="ARBA" id="ARBA00001920"/>
    </source>
</evidence>
<dbReference type="CDD" id="cd02005">
    <property type="entry name" value="TPP_PDC_IPDC"/>
    <property type="match status" value="1"/>
</dbReference>
<dbReference type="Gene3D" id="3.40.50.1220">
    <property type="entry name" value="TPP-binding domain"/>
    <property type="match status" value="1"/>
</dbReference>
<dbReference type="InterPro" id="IPR011766">
    <property type="entry name" value="TPP_enzyme_TPP-bd"/>
</dbReference>
<feature type="binding site" evidence="12">
    <location>
        <position position="511"/>
    </location>
    <ligand>
        <name>Mg(2+)</name>
        <dbReference type="ChEBI" id="CHEBI:18420"/>
    </ligand>
</feature>
<proteinExistence type="inferred from homology"/>
<comment type="cofactor">
    <cofactor evidence="12">
        <name>Mg(2+)</name>
        <dbReference type="ChEBI" id="CHEBI:18420"/>
    </cofactor>
    <text evidence="12">Binds 1 Mg(2+) per subunit.</text>
</comment>
<dbReference type="Pfam" id="PF00205">
    <property type="entry name" value="TPP_enzyme_M"/>
    <property type="match status" value="1"/>
</dbReference>
<reference evidence="17 18" key="1">
    <citation type="journal article" date="2023" name="G3 (Bethesda)">
        <title>A chromosome-length genome assembly and annotation of blackberry (Rubus argutus, cv. 'Hillquist').</title>
        <authorList>
            <person name="Bruna T."/>
            <person name="Aryal R."/>
            <person name="Dudchenko O."/>
            <person name="Sargent D.J."/>
            <person name="Mead D."/>
            <person name="Buti M."/>
            <person name="Cavallini A."/>
            <person name="Hytonen T."/>
            <person name="Andres J."/>
            <person name="Pham M."/>
            <person name="Weisz D."/>
            <person name="Mascagni F."/>
            <person name="Usai G."/>
            <person name="Natali L."/>
            <person name="Bassil N."/>
            <person name="Fernandez G.E."/>
            <person name="Lomsadze A."/>
            <person name="Armour M."/>
            <person name="Olukolu B."/>
            <person name="Poorten T."/>
            <person name="Britton C."/>
            <person name="Davik J."/>
            <person name="Ashrafi H."/>
            <person name="Aiden E.L."/>
            <person name="Borodovsky M."/>
            <person name="Worthington M."/>
        </authorList>
    </citation>
    <scope>NUCLEOTIDE SEQUENCE [LARGE SCALE GENOMIC DNA]</scope>
    <source>
        <strain evidence="17">PI 553951</strain>
    </source>
</reference>
<evidence type="ECO:0000313" key="17">
    <source>
        <dbReference type="EMBL" id="KAK9920387.1"/>
    </source>
</evidence>
<dbReference type="GO" id="GO:0000287">
    <property type="term" value="F:magnesium ion binding"/>
    <property type="evidence" value="ECO:0007669"/>
    <property type="project" value="InterPro"/>
</dbReference>
<evidence type="ECO:0000259" key="14">
    <source>
        <dbReference type="Pfam" id="PF00205"/>
    </source>
</evidence>
<protein>
    <recommendedName>
        <fullName evidence="6">pyruvate decarboxylase</fullName>
        <ecNumber evidence="6">4.1.1.1</ecNumber>
    </recommendedName>
</protein>
<sequence>MGTKFGNGTLEACNDLATSKDVVVGTSQNGVASTSAAPDKLPDATLGGYLSRRLVQIGVTDVFSVPGDSNLVLLDHLIAEPGMTTIGCCNELNAGYAADGYARSRGVGACVVTFTVGGLSVLNAIAGAYSENLPVICIVGGPNSNDYGPSNMILHHTIGLPDFSQELRCFQTVTCYQAVINNLEDAHQKVDTAISTALRESKPVYISISCNLVGIPHPSFRRELIPISLSPRLSNRLGLEAAVEAASEFLNKAVKPVMVGGPELRVAKAGDAFVELADASGYATSVLPAAKGLVPENHPCFIGTYWGVASTSFCSEIVESADAYLFAGPIFDDVTSVGNSLLLNRKKSIIVKPDSVIIGNKHEFGSVLMKDFLKALGRRLKRNVTAYENYHRISVPEGKPPKCVPNEPLRVNVMFQHIQKMLSTQTAMVVDSGDSWFNCEKLNLPPGCRFEVQLQYASIGWSVGATLGYAQASPTKRVISFVGDGSFQMTAQDVSTMLRNGQRSIIFLMNNGGYTTEVEIHDGPYNVIKNWNYTGLVDAIDNGEGKCWTAKVRCEEELVEAIETATGDKKDFLCFIEVVLHKDDTSKELLAFGTRVAATNSRPPSPYY</sequence>
<evidence type="ECO:0000256" key="8">
    <source>
        <dbReference type="ARBA" id="ARBA00022793"/>
    </source>
</evidence>
<comment type="subunit">
    <text evidence="5">Homotetramer.</text>
</comment>
<comment type="cofactor">
    <cofactor evidence="2">
        <name>a metal cation</name>
        <dbReference type="ChEBI" id="CHEBI:25213"/>
    </cofactor>
</comment>
<evidence type="ECO:0000256" key="11">
    <source>
        <dbReference type="ARBA" id="ARBA00023239"/>
    </source>
</evidence>
<dbReference type="CDD" id="cd07038">
    <property type="entry name" value="TPP_PYR_PDC_IPDC_like"/>
    <property type="match status" value="1"/>
</dbReference>
<evidence type="ECO:0000256" key="5">
    <source>
        <dbReference type="ARBA" id="ARBA00011881"/>
    </source>
</evidence>
<gene>
    <name evidence="17" type="ORF">M0R45_028942</name>
</gene>
<dbReference type="SUPFAM" id="SSF52467">
    <property type="entry name" value="DHS-like NAD/FAD-binding domain"/>
    <property type="match status" value="1"/>
</dbReference>